<feature type="compositionally biased region" description="Polar residues" evidence="1">
    <location>
        <begin position="356"/>
        <end position="370"/>
    </location>
</feature>
<sequence length="793" mass="89766">MSIVGALPALHLSPVTLAKAARARSPSLISNGSVPPAAVSKILFAKEKQIISTVWETRVKERTYDLNLVTNQMDVYEPLLDDYLSDYFQNPKIRNHLKKLGMIDENGEIIDDIAFKYKLIKFRRKEYERNVLKRAQERDLDREIEVAIRSKIKNEKVKTQERYQKQKMNNPETQIPKPEFLSQYPVSMWRTALLYAQRPPSLTHVGGVKRRSITHPQIQSQQTDSERIYQRFSTARKQFEDGDIDSAKSTLCEIIALIRERGRTSSFETLEGNHNAVSNAIQKAIEKAAINLTGSERLLIGYIHKLGGQVDTVIKYIQQGRYAAEIEKTNFEVQQPKSKSSSTSSIRSVGRGSTSQNPVNRPQSARPTRASQFPSASSFSSILGSLSAPNVPQLNRPNSARKTRESKFSPGSNFSMGGDGEINESDVARSVHFSRPTSARPSRVARFPVASEFSSDIGLSECEEIYKDDVNDSNSDASFSGDQVHEMNDQAEIVQNLDYEEFRGQSKVSEELPSNTEEDTKTIFEVENTDENDCVNEDNEIQQNVRESKSQATEKVTSHRNLMNNLDKNDFGENYQIFRLSKTESEFTSQDLKETVVIKTVQNEKEIPKKSDSEQITENYATECQEQDETNLFSSTFEENPENKEVGLENERNGEISKEETNSQDNYVDIDDFEGKNISNQDAIKLGSAFLTQKDLESFFQDSNESFMFGITKTGRSDSEIRSLSSKKGSLYNSIASFKDDLEAKRNTNSAATLYHPHSNENEDYQDQSEMFRPSSAARSIWDDVFDFANGKF</sequence>
<name>A0AAD5TG46_9FUNG</name>
<gene>
    <name evidence="2" type="ORF">HK100_006464</name>
</gene>
<evidence type="ECO:0000256" key="1">
    <source>
        <dbReference type="SAM" id="MobiDB-lite"/>
    </source>
</evidence>
<dbReference type="PANTHER" id="PTHR23034:SF2">
    <property type="entry name" value="GLUTAMATE-RICH PROTEIN 3"/>
    <property type="match status" value="1"/>
</dbReference>
<feature type="region of interest" description="Disordered" evidence="1">
    <location>
        <begin position="331"/>
        <end position="422"/>
    </location>
</feature>
<evidence type="ECO:0000313" key="2">
    <source>
        <dbReference type="EMBL" id="KAJ3143169.1"/>
    </source>
</evidence>
<proteinExistence type="predicted"/>
<accession>A0AAD5TG46</accession>
<dbReference type="Proteomes" id="UP001211907">
    <property type="component" value="Unassembled WGS sequence"/>
</dbReference>
<feature type="compositionally biased region" description="Polar residues" evidence="1">
    <location>
        <begin position="390"/>
        <end position="400"/>
    </location>
</feature>
<organism evidence="2 3">
    <name type="scientific">Physocladia obscura</name>
    <dbReference type="NCBI Taxonomy" id="109957"/>
    <lineage>
        <taxon>Eukaryota</taxon>
        <taxon>Fungi</taxon>
        <taxon>Fungi incertae sedis</taxon>
        <taxon>Chytridiomycota</taxon>
        <taxon>Chytridiomycota incertae sedis</taxon>
        <taxon>Chytridiomycetes</taxon>
        <taxon>Chytridiales</taxon>
        <taxon>Chytriomycetaceae</taxon>
        <taxon>Physocladia</taxon>
    </lineage>
</organism>
<feature type="compositionally biased region" description="Low complexity" evidence="1">
    <location>
        <begin position="371"/>
        <end position="389"/>
    </location>
</feature>
<dbReference type="PANTHER" id="PTHR23034">
    <property type="entry name" value="GLUTAMATE-RICH PROTEIN 3"/>
    <property type="match status" value="1"/>
</dbReference>
<keyword evidence="3" id="KW-1185">Reference proteome</keyword>
<evidence type="ECO:0000313" key="3">
    <source>
        <dbReference type="Proteomes" id="UP001211907"/>
    </source>
</evidence>
<dbReference type="AlphaFoldDB" id="A0AAD5TG46"/>
<feature type="compositionally biased region" description="Low complexity" evidence="1">
    <location>
        <begin position="337"/>
        <end position="355"/>
    </location>
</feature>
<protein>
    <submittedName>
        <fullName evidence="2">Uncharacterized protein</fullName>
    </submittedName>
</protein>
<dbReference type="InterPro" id="IPR027962">
    <property type="entry name" value="ERICH3"/>
</dbReference>
<dbReference type="EMBL" id="JADGJH010000003">
    <property type="protein sequence ID" value="KAJ3143169.1"/>
    <property type="molecule type" value="Genomic_DNA"/>
</dbReference>
<reference evidence="2" key="1">
    <citation type="submission" date="2020-05" db="EMBL/GenBank/DDBJ databases">
        <title>Phylogenomic resolution of chytrid fungi.</title>
        <authorList>
            <person name="Stajich J.E."/>
            <person name="Amses K."/>
            <person name="Simmons R."/>
            <person name="Seto K."/>
            <person name="Myers J."/>
            <person name="Bonds A."/>
            <person name="Quandt C.A."/>
            <person name="Barry K."/>
            <person name="Liu P."/>
            <person name="Grigoriev I."/>
            <person name="Longcore J.E."/>
            <person name="James T.Y."/>
        </authorList>
    </citation>
    <scope>NUCLEOTIDE SEQUENCE</scope>
    <source>
        <strain evidence="2">JEL0513</strain>
    </source>
</reference>
<comment type="caution">
    <text evidence="2">The sequence shown here is derived from an EMBL/GenBank/DDBJ whole genome shotgun (WGS) entry which is preliminary data.</text>
</comment>